<dbReference type="InterPro" id="IPR058739">
    <property type="entry name" value="NicX"/>
</dbReference>
<dbReference type="Pfam" id="PF26233">
    <property type="entry name" value="NicX"/>
    <property type="match status" value="1"/>
</dbReference>
<dbReference type="EMBL" id="LAZR01040424">
    <property type="protein sequence ID" value="KKL14528.1"/>
    <property type="molecule type" value="Genomic_DNA"/>
</dbReference>
<gene>
    <name evidence="2" type="ORF">LCGC14_2514760</name>
</gene>
<keyword evidence="1" id="KW-0479">Metal-binding</keyword>
<organism evidence="2">
    <name type="scientific">marine sediment metagenome</name>
    <dbReference type="NCBI Taxonomy" id="412755"/>
    <lineage>
        <taxon>unclassified sequences</taxon>
        <taxon>metagenomes</taxon>
        <taxon>ecological metagenomes</taxon>
    </lineage>
</organism>
<evidence type="ECO:0000256" key="1">
    <source>
        <dbReference type="ARBA" id="ARBA00022723"/>
    </source>
</evidence>
<dbReference type="GO" id="GO:0004177">
    <property type="term" value="F:aminopeptidase activity"/>
    <property type="evidence" value="ECO:0007669"/>
    <property type="project" value="InterPro"/>
</dbReference>
<dbReference type="SUPFAM" id="SSF144052">
    <property type="entry name" value="Thermophilic metalloprotease-like"/>
    <property type="match status" value="1"/>
</dbReference>
<proteinExistence type="predicted"/>
<protein>
    <recommendedName>
        <fullName evidence="3">Leucyl aminopeptidase</fullName>
    </recommendedName>
</protein>
<dbReference type="GO" id="GO:0006508">
    <property type="term" value="P:proteolysis"/>
    <property type="evidence" value="ECO:0007669"/>
    <property type="project" value="InterPro"/>
</dbReference>
<evidence type="ECO:0008006" key="3">
    <source>
        <dbReference type="Google" id="ProtNLM"/>
    </source>
</evidence>
<sequence length="324" mass="35139">MIPVSARIIDLSKTANLIIHKLLAVRPHEQVLLIADTETKMEMVYSLASAAKSIGCEYTIAIMASRTGQPHLSNVIPRAIEKAFEGADVAIGLTRTSFGPSLAPIQSELVFQKKKLRYYSMALRDPESMMCGGALADYDELKKTAARLKPIFEDGLQLTIQTEMGTDFSAEVPKPEDAPDFNGPCVRIEDGWAAEPGEEAAFPDGEVFFAPREGSARGRLVIDGPVEYVGLSSEPIEMIIEKGKIVEINGRSAEARKLGELIKNIEDAEVIGEVAVGINPSSLRDGNAQEEKKALGNCHIGFGIARGFPGTWMAKHKSTIHSDM</sequence>
<comment type="caution">
    <text evidence="2">The sequence shown here is derived from an EMBL/GenBank/DDBJ whole genome shotgun (WGS) entry which is preliminary data.</text>
</comment>
<reference evidence="2" key="1">
    <citation type="journal article" date="2015" name="Nature">
        <title>Complex archaea that bridge the gap between prokaryotes and eukaryotes.</title>
        <authorList>
            <person name="Spang A."/>
            <person name="Saw J.H."/>
            <person name="Jorgensen S.L."/>
            <person name="Zaremba-Niedzwiedzka K."/>
            <person name="Martijn J."/>
            <person name="Lind A.E."/>
            <person name="van Eijk R."/>
            <person name="Schleper C."/>
            <person name="Guy L."/>
            <person name="Ettema T.J."/>
        </authorList>
    </citation>
    <scope>NUCLEOTIDE SEQUENCE</scope>
</reference>
<feature type="non-terminal residue" evidence="2">
    <location>
        <position position="324"/>
    </location>
</feature>
<name>A0A0F9DRF4_9ZZZZ</name>
<dbReference type="PANTHER" id="PTHR34448:SF1">
    <property type="entry name" value="BLL6088 PROTEIN"/>
    <property type="match status" value="1"/>
</dbReference>
<dbReference type="GO" id="GO:0046872">
    <property type="term" value="F:metal ion binding"/>
    <property type="evidence" value="ECO:0007669"/>
    <property type="project" value="UniProtKB-KW"/>
</dbReference>
<dbReference type="InterPro" id="IPR052170">
    <property type="entry name" value="M29_Exopeptidase"/>
</dbReference>
<dbReference type="AlphaFoldDB" id="A0A0F9DRF4"/>
<accession>A0A0F9DRF4</accession>
<evidence type="ECO:0000313" key="2">
    <source>
        <dbReference type="EMBL" id="KKL14528.1"/>
    </source>
</evidence>
<dbReference type="PANTHER" id="PTHR34448">
    <property type="entry name" value="AMINOPEPTIDASE"/>
    <property type="match status" value="1"/>
</dbReference>